<feature type="domain" description="SKP1 component dimerisation" evidence="4">
    <location>
        <begin position="148"/>
        <end position="178"/>
    </location>
</feature>
<evidence type="ECO:0000256" key="3">
    <source>
        <dbReference type="SAM" id="MobiDB-lite"/>
    </source>
</evidence>
<dbReference type="InterPro" id="IPR036296">
    <property type="entry name" value="SKP1-like_dim_sf"/>
</dbReference>
<dbReference type="SUPFAM" id="SSF81382">
    <property type="entry name" value="Skp1 dimerisation domain-like"/>
    <property type="match status" value="1"/>
</dbReference>
<dbReference type="Pfam" id="PF03931">
    <property type="entry name" value="Skp1_POZ"/>
    <property type="match status" value="1"/>
</dbReference>
<evidence type="ECO:0000259" key="4">
    <source>
        <dbReference type="Pfam" id="PF01466"/>
    </source>
</evidence>
<dbReference type="OrthoDB" id="2342932at2759"/>
<feature type="compositionally biased region" description="Polar residues" evidence="3">
    <location>
        <begin position="199"/>
        <end position="217"/>
    </location>
</feature>
<dbReference type="SUPFAM" id="SSF54695">
    <property type="entry name" value="POZ domain"/>
    <property type="match status" value="1"/>
</dbReference>
<organism evidence="6 7">
    <name type="scientific">Trichomalopsis sarcophagae</name>
    <dbReference type="NCBI Taxonomy" id="543379"/>
    <lineage>
        <taxon>Eukaryota</taxon>
        <taxon>Metazoa</taxon>
        <taxon>Ecdysozoa</taxon>
        <taxon>Arthropoda</taxon>
        <taxon>Hexapoda</taxon>
        <taxon>Insecta</taxon>
        <taxon>Pterygota</taxon>
        <taxon>Neoptera</taxon>
        <taxon>Endopterygota</taxon>
        <taxon>Hymenoptera</taxon>
        <taxon>Apocrita</taxon>
        <taxon>Proctotrupomorpha</taxon>
        <taxon>Chalcidoidea</taxon>
        <taxon>Pteromalidae</taxon>
        <taxon>Pteromalinae</taxon>
        <taxon>Trichomalopsis</taxon>
    </lineage>
</organism>
<dbReference type="Gene3D" id="3.30.710.10">
    <property type="entry name" value="Potassium Channel Kv1.1, Chain A"/>
    <property type="match status" value="1"/>
</dbReference>
<dbReference type="PANTHER" id="PTHR11165">
    <property type="entry name" value="SKP1"/>
    <property type="match status" value="1"/>
</dbReference>
<name>A0A232EFC5_9HYME</name>
<evidence type="ECO:0000313" key="7">
    <source>
        <dbReference type="Proteomes" id="UP000215335"/>
    </source>
</evidence>
<feature type="domain" description="SKP1 component POZ" evidence="5">
    <location>
        <begin position="37"/>
        <end position="99"/>
    </location>
</feature>
<comment type="similarity">
    <text evidence="1">Belongs to the SKP1 family.</text>
</comment>
<sequence length="217" mass="24513">MVNAPSLYTKSVVPLLGRSQDPLWRRCDVKRAQMAQIQLKSEDGTLFRVEMDIVMRFKTIKTMLNELGLDGVEDEIVPLPNVSSGTLDKIIEWATHHRNDPVQEPDEDNLEPNDIDLSDWDFNFLENERIGDKLIPLMVAANYLDIDSLMNSCCKYAANLIKGKSTTEVREILHIHPPEKEGKSKQNTSPMQVDKESIDNFNENGQILSTSNGLVSS</sequence>
<evidence type="ECO:0000259" key="5">
    <source>
        <dbReference type="Pfam" id="PF03931"/>
    </source>
</evidence>
<dbReference type="InterPro" id="IPR011333">
    <property type="entry name" value="SKP1/BTB/POZ_sf"/>
</dbReference>
<dbReference type="InterPro" id="IPR016072">
    <property type="entry name" value="Skp1_comp_dimer"/>
</dbReference>
<gene>
    <name evidence="6" type="ORF">TSAR_007411</name>
</gene>
<dbReference type="AlphaFoldDB" id="A0A232EFC5"/>
<dbReference type="InterPro" id="IPR016897">
    <property type="entry name" value="SKP1"/>
</dbReference>
<dbReference type="FunFam" id="3.30.710.10:FF:000124">
    <property type="entry name" value="Protein CBG09126"/>
    <property type="match status" value="1"/>
</dbReference>
<comment type="caution">
    <text evidence="6">The sequence shown here is derived from an EMBL/GenBank/DDBJ whole genome shotgun (WGS) entry which is preliminary data.</text>
</comment>
<evidence type="ECO:0008006" key="8">
    <source>
        <dbReference type="Google" id="ProtNLM"/>
    </source>
</evidence>
<dbReference type="GO" id="GO:0006511">
    <property type="term" value="P:ubiquitin-dependent protein catabolic process"/>
    <property type="evidence" value="ECO:0007669"/>
    <property type="project" value="InterPro"/>
</dbReference>
<dbReference type="InterPro" id="IPR001232">
    <property type="entry name" value="SKP1-like"/>
</dbReference>
<dbReference type="STRING" id="543379.A0A232EFC5"/>
<evidence type="ECO:0000256" key="2">
    <source>
        <dbReference type="ARBA" id="ARBA00022786"/>
    </source>
</evidence>
<dbReference type="InterPro" id="IPR016073">
    <property type="entry name" value="Skp1_comp_POZ"/>
</dbReference>
<protein>
    <recommendedName>
        <fullName evidence="8">SKP1 component POZ domain-containing protein</fullName>
    </recommendedName>
</protein>
<dbReference type="CDD" id="cd18322">
    <property type="entry name" value="BTB_POZ_SKP1"/>
    <property type="match status" value="1"/>
</dbReference>
<evidence type="ECO:0000313" key="6">
    <source>
        <dbReference type="EMBL" id="OXU17022.1"/>
    </source>
</evidence>
<evidence type="ECO:0000256" key="1">
    <source>
        <dbReference type="ARBA" id="ARBA00009993"/>
    </source>
</evidence>
<keyword evidence="2" id="KW-0833">Ubl conjugation pathway</keyword>
<dbReference type="EMBL" id="NNAY01005086">
    <property type="protein sequence ID" value="OXU17022.1"/>
    <property type="molecule type" value="Genomic_DNA"/>
</dbReference>
<feature type="region of interest" description="Disordered" evidence="3">
    <location>
        <begin position="177"/>
        <end position="217"/>
    </location>
</feature>
<keyword evidence="7" id="KW-1185">Reference proteome</keyword>
<accession>A0A232EFC5</accession>
<proteinExistence type="inferred from homology"/>
<dbReference type="Pfam" id="PF01466">
    <property type="entry name" value="Skp1"/>
    <property type="match status" value="1"/>
</dbReference>
<dbReference type="Proteomes" id="UP000215335">
    <property type="component" value="Unassembled WGS sequence"/>
</dbReference>
<dbReference type="SMART" id="SM00512">
    <property type="entry name" value="Skp1"/>
    <property type="match status" value="1"/>
</dbReference>
<reference evidence="6 7" key="1">
    <citation type="journal article" date="2017" name="Curr. Biol.">
        <title>The Evolution of Venom by Co-option of Single-Copy Genes.</title>
        <authorList>
            <person name="Martinson E.O."/>
            <person name="Mrinalini"/>
            <person name="Kelkar Y.D."/>
            <person name="Chang C.H."/>
            <person name="Werren J.H."/>
        </authorList>
    </citation>
    <scope>NUCLEOTIDE SEQUENCE [LARGE SCALE GENOMIC DNA]</scope>
    <source>
        <strain evidence="6 7">Alberta</strain>
        <tissue evidence="6">Whole body</tissue>
    </source>
</reference>